<dbReference type="AlphaFoldDB" id="A0A0A9CPY2"/>
<reference evidence="1" key="2">
    <citation type="journal article" date="2015" name="Data Brief">
        <title>Shoot transcriptome of the giant reed, Arundo donax.</title>
        <authorList>
            <person name="Barrero R.A."/>
            <person name="Guerrero F.D."/>
            <person name="Moolhuijzen P."/>
            <person name="Goolsby J.A."/>
            <person name="Tidwell J."/>
            <person name="Bellgard S.E."/>
            <person name="Bellgard M.I."/>
        </authorList>
    </citation>
    <scope>NUCLEOTIDE SEQUENCE</scope>
    <source>
        <tissue evidence="1">Shoot tissue taken approximately 20 cm above the soil surface</tissue>
    </source>
</reference>
<organism evidence="1">
    <name type="scientific">Arundo donax</name>
    <name type="common">Giant reed</name>
    <name type="synonym">Donax arundinaceus</name>
    <dbReference type="NCBI Taxonomy" id="35708"/>
    <lineage>
        <taxon>Eukaryota</taxon>
        <taxon>Viridiplantae</taxon>
        <taxon>Streptophyta</taxon>
        <taxon>Embryophyta</taxon>
        <taxon>Tracheophyta</taxon>
        <taxon>Spermatophyta</taxon>
        <taxon>Magnoliopsida</taxon>
        <taxon>Liliopsida</taxon>
        <taxon>Poales</taxon>
        <taxon>Poaceae</taxon>
        <taxon>PACMAD clade</taxon>
        <taxon>Arundinoideae</taxon>
        <taxon>Arundineae</taxon>
        <taxon>Arundo</taxon>
    </lineage>
</organism>
<proteinExistence type="predicted"/>
<dbReference type="EMBL" id="GBRH01224348">
    <property type="protein sequence ID" value="JAD73547.1"/>
    <property type="molecule type" value="Transcribed_RNA"/>
</dbReference>
<evidence type="ECO:0000313" key="1">
    <source>
        <dbReference type="EMBL" id="JAD73547.1"/>
    </source>
</evidence>
<name>A0A0A9CPY2_ARUDO</name>
<accession>A0A0A9CPY2</accession>
<reference evidence="1" key="1">
    <citation type="submission" date="2014-09" db="EMBL/GenBank/DDBJ databases">
        <authorList>
            <person name="Magalhaes I.L.F."/>
            <person name="Oliveira U."/>
            <person name="Santos F.R."/>
            <person name="Vidigal T.H.D.A."/>
            <person name="Brescovit A.D."/>
            <person name="Santos A.J."/>
        </authorList>
    </citation>
    <scope>NUCLEOTIDE SEQUENCE</scope>
    <source>
        <tissue evidence="1">Shoot tissue taken approximately 20 cm above the soil surface</tissue>
    </source>
</reference>
<protein>
    <submittedName>
        <fullName evidence="1">Uncharacterized protein</fullName>
    </submittedName>
</protein>
<sequence length="50" mass="6104">MKVIMPMVHLERCFVFINRMHPDLMVACEHIQFCEEPCLCQLIQYLINHW</sequence>